<sequence length="201" mass="22270">MDHSRTPPVKNVGGTDERLEFSELTQEDWNELLPSYVSDKDHKSSVEATEDTETTEEIPPLSGEPHFGNTAEQMVKSNKGALPSLLKTIQSIVNAMFDHSVKMDIQSEVLNTVAAQVVVIDGKIAKLNKNLIKRAQDDTSELTPRYNCSQVLQKLNTLPEFLGEVIEGLKASNWHEAKADSPSRVDVKIQALAPCHLSTEY</sequence>
<gene>
    <name evidence="2" type="ORF">NDU88_005294</name>
</gene>
<dbReference type="EMBL" id="JANPWB010000012">
    <property type="protein sequence ID" value="KAJ1117094.1"/>
    <property type="molecule type" value="Genomic_DNA"/>
</dbReference>
<organism evidence="2 3">
    <name type="scientific">Pleurodeles waltl</name>
    <name type="common">Iberian ribbed newt</name>
    <dbReference type="NCBI Taxonomy" id="8319"/>
    <lineage>
        <taxon>Eukaryota</taxon>
        <taxon>Metazoa</taxon>
        <taxon>Chordata</taxon>
        <taxon>Craniata</taxon>
        <taxon>Vertebrata</taxon>
        <taxon>Euteleostomi</taxon>
        <taxon>Amphibia</taxon>
        <taxon>Batrachia</taxon>
        <taxon>Caudata</taxon>
        <taxon>Salamandroidea</taxon>
        <taxon>Salamandridae</taxon>
        <taxon>Pleurodelinae</taxon>
        <taxon>Pleurodeles</taxon>
    </lineage>
</organism>
<feature type="region of interest" description="Disordered" evidence="1">
    <location>
        <begin position="1"/>
        <end position="21"/>
    </location>
</feature>
<evidence type="ECO:0000313" key="2">
    <source>
        <dbReference type="EMBL" id="KAJ1117094.1"/>
    </source>
</evidence>
<name>A0AAV7NR19_PLEWA</name>
<dbReference type="Proteomes" id="UP001066276">
    <property type="component" value="Chromosome 8"/>
</dbReference>
<protein>
    <submittedName>
        <fullName evidence="2">Uncharacterized protein</fullName>
    </submittedName>
</protein>
<keyword evidence="3" id="KW-1185">Reference proteome</keyword>
<accession>A0AAV7NR19</accession>
<comment type="caution">
    <text evidence="2">The sequence shown here is derived from an EMBL/GenBank/DDBJ whole genome shotgun (WGS) entry which is preliminary data.</text>
</comment>
<evidence type="ECO:0000256" key="1">
    <source>
        <dbReference type="SAM" id="MobiDB-lite"/>
    </source>
</evidence>
<proteinExistence type="predicted"/>
<feature type="region of interest" description="Disordered" evidence="1">
    <location>
        <begin position="35"/>
        <end position="67"/>
    </location>
</feature>
<reference evidence="2" key="1">
    <citation type="journal article" date="2022" name="bioRxiv">
        <title>Sequencing and chromosome-scale assembly of the giantPleurodeles waltlgenome.</title>
        <authorList>
            <person name="Brown T."/>
            <person name="Elewa A."/>
            <person name="Iarovenko S."/>
            <person name="Subramanian E."/>
            <person name="Araus A.J."/>
            <person name="Petzold A."/>
            <person name="Susuki M."/>
            <person name="Suzuki K.-i.T."/>
            <person name="Hayashi T."/>
            <person name="Toyoda A."/>
            <person name="Oliveira C."/>
            <person name="Osipova E."/>
            <person name="Leigh N.D."/>
            <person name="Simon A."/>
            <person name="Yun M.H."/>
        </authorList>
    </citation>
    <scope>NUCLEOTIDE SEQUENCE</scope>
    <source>
        <strain evidence="2">20211129_DDA</strain>
        <tissue evidence="2">Liver</tissue>
    </source>
</reference>
<dbReference type="AlphaFoldDB" id="A0AAV7NR19"/>
<evidence type="ECO:0000313" key="3">
    <source>
        <dbReference type="Proteomes" id="UP001066276"/>
    </source>
</evidence>